<organism evidence="2 3">
    <name type="scientific">Candidatus Taylorbacteria bacterium RIFCSPHIGHO2_02_49_25</name>
    <dbReference type="NCBI Taxonomy" id="1802305"/>
    <lineage>
        <taxon>Bacteria</taxon>
        <taxon>Candidatus Tayloriibacteriota</taxon>
    </lineage>
</organism>
<name>A0A1G2MEL3_9BACT</name>
<protein>
    <submittedName>
        <fullName evidence="2">Uncharacterized protein</fullName>
    </submittedName>
</protein>
<sequence length="410" mass="47744">MPFETPAQQEEEETVETLQSELAEIDARLAELKTRMPPEQQRELDELEKERPNAPKQPGWEEAPDIRKALRNMRGTEAIENWYRYSRKSFYNEQLTQSIMQGVWNEVRKSDKFDSGFKEDMRVMKRQYIMYSGDLTLGFDPNVTKALHETHGYELDELRSLANKRLTELGPDGERPHTQSGGPLGNYFDNYDGDFIDKGKMRNIGREYQALIAAHNQVSSKKQSDGADTRERIEVRFKAGFTMFDDVSQNLADNEFTLMPGSLRGLYVVMRNMDENKLQHYRDRDLDVKIPMVNFFIEQFRDEILGVRNAAQQNLELFTWFVNKAGQNFIPFSSIREDLKDWYEIIKALVGRPRDARVQPSIYPKIQDDSEKRKGRDAAVMRRINELRSERGLPAMDAQNHPFARIGVVK</sequence>
<accession>A0A1G2MEL3</accession>
<evidence type="ECO:0000313" key="3">
    <source>
        <dbReference type="Proteomes" id="UP000176493"/>
    </source>
</evidence>
<feature type="compositionally biased region" description="Basic and acidic residues" evidence="1">
    <location>
        <begin position="32"/>
        <end position="53"/>
    </location>
</feature>
<reference evidence="2 3" key="1">
    <citation type="journal article" date="2016" name="Nat. Commun.">
        <title>Thousands of microbial genomes shed light on interconnected biogeochemical processes in an aquifer system.</title>
        <authorList>
            <person name="Anantharaman K."/>
            <person name="Brown C.T."/>
            <person name="Hug L.A."/>
            <person name="Sharon I."/>
            <person name="Castelle C.J."/>
            <person name="Probst A.J."/>
            <person name="Thomas B.C."/>
            <person name="Singh A."/>
            <person name="Wilkins M.J."/>
            <person name="Karaoz U."/>
            <person name="Brodie E.L."/>
            <person name="Williams K.H."/>
            <person name="Hubbard S.S."/>
            <person name="Banfield J.F."/>
        </authorList>
    </citation>
    <scope>NUCLEOTIDE SEQUENCE [LARGE SCALE GENOMIC DNA]</scope>
</reference>
<dbReference type="Proteomes" id="UP000176493">
    <property type="component" value="Unassembled WGS sequence"/>
</dbReference>
<comment type="caution">
    <text evidence="2">The sequence shown here is derived from an EMBL/GenBank/DDBJ whole genome shotgun (WGS) entry which is preliminary data.</text>
</comment>
<gene>
    <name evidence="2" type="ORF">A2W52_00825</name>
</gene>
<feature type="region of interest" description="Disordered" evidence="1">
    <location>
        <begin position="32"/>
        <end position="61"/>
    </location>
</feature>
<evidence type="ECO:0000313" key="2">
    <source>
        <dbReference type="EMBL" id="OHA22307.1"/>
    </source>
</evidence>
<feature type="region of interest" description="Disordered" evidence="1">
    <location>
        <begin position="167"/>
        <end position="186"/>
    </location>
</feature>
<evidence type="ECO:0000256" key="1">
    <source>
        <dbReference type="SAM" id="MobiDB-lite"/>
    </source>
</evidence>
<dbReference type="EMBL" id="MHRJ01000027">
    <property type="protein sequence ID" value="OHA22307.1"/>
    <property type="molecule type" value="Genomic_DNA"/>
</dbReference>
<dbReference type="AlphaFoldDB" id="A0A1G2MEL3"/>
<proteinExistence type="predicted"/>